<gene>
    <name evidence="1" type="ORF">MILVUS5_LOCUS20849</name>
</gene>
<dbReference type="Proteomes" id="UP001177021">
    <property type="component" value="Unassembled WGS sequence"/>
</dbReference>
<proteinExistence type="predicted"/>
<evidence type="ECO:0000313" key="1">
    <source>
        <dbReference type="EMBL" id="CAJ2653507.1"/>
    </source>
</evidence>
<name>A0ACB0KD59_TRIPR</name>
<accession>A0ACB0KD59</accession>
<sequence length="71" mass="7392">MGIPGITGMGKPGIDGIPGIFGNGIPGMHGIPGIKQSILAPSTLVDFVTTSTAKTMKNKTQIMDILHQIYL</sequence>
<dbReference type="EMBL" id="CASHSV030000206">
    <property type="protein sequence ID" value="CAJ2653507.1"/>
    <property type="molecule type" value="Genomic_DNA"/>
</dbReference>
<reference evidence="1" key="1">
    <citation type="submission" date="2023-10" db="EMBL/GenBank/DDBJ databases">
        <authorList>
            <person name="Rodriguez Cubillos JULIANA M."/>
            <person name="De Vega J."/>
        </authorList>
    </citation>
    <scope>NUCLEOTIDE SEQUENCE</scope>
</reference>
<keyword evidence="2" id="KW-1185">Reference proteome</keyword>
<organism evidence="1 2">
    <name type="scientific">Trifolium pratense</name>
    <name type="common">Red clover</name>
    <dbReference type="NCBI Taxonomy" id="57577"/>
    <lineage>
        <taxon>Eukaryota</taxon>
        <taxon>Viridiplantae</taxon>
        <taxon>Streptophyta</taxon>
        <taxon>Embryophyta</taxon>
        <taxon>Tracheophyta</taxon>
        <taxon>Spermatophyta</taxon>
        <taxon>Magnoliopsida</taxon>
        <taxon>eudicotyledons</taxon>
        <taxon>Gunneridae</taxon>
        <taxon>Pentapetalae</taxon>
        <taxon>rosids</taxon>
        <taxon>fabids</taxon>
        <taxon>Fabales</taxon>
        <taxon>Fabaceae</taxon>
        <taxon>Papilionoideae</taxon>
        <taxon>50 kb inversion clade</taxon>
        <taxon>NPAAA clade</taxon>
        <taxon>Hologalegina</taxon>
        <taxon>IRL clade</taxon>
        <taxon>Trifolieae</taxon>
        <taxon>Trifolium</taxon>
    </lineage>
</organism>
<protein>
    <submittedName>
        <fullName evidence="1">Uncharacterized protein</fullName>
    </submittedName>
</protein>
<comment type="caution">
    <text evidence="1">The sequence shown here is derived from an EMBL/GenBank/DDBJ whole genome shotgun (WGS) entry which is preliminary data.</text>
</comment>
<evidence type="ECO:0000313" key="2">
    <source>
        <dbReference type="Proteomes" id="UP001177021"/>
    </source>
</evidence>